<dbReference type="GO" id="GO:0008237">
    <property type="term" value="F:metallopeptidase activity"/>
    <property type="evidence" value="ECO:0007669"/>
    <property type="project" value="InterPro"/>
</dbReference>
<proteinExistence type="predicted"/>
<dbReference type="GO" id="GO:0006508">
    <property type="term" value="P:proteolysis"/>
    <property type="evidence" value="ECO:0007669"/>
    <property type="project" value="InterPro"/>
</dbReference>
<accession>A0A3B1D4I6</accession>
<dbReference type="PANTHER" id="PTHR43421:SF1">
    <property type="entry name" value="METALLOPROTEASE PMBA"/>
    <property type="match status" value="1"/>
</dbReference>
<dbReference type="AlphaFoldDB" id="A0A3B1D4I6"/>
<sequence>MQFQAEQAKKLLDSAKTKGATEGDLLVVEGDSFSTQVRLGEVEKISNARGKSLGLRLFFGKRSAITSTSDFSPASLEQLVSDTCELAQIAEEDPFSGLPEEAKYAQSFPKLDLIDEEIDAISIDEKIEMALRTERAALETDPRLDNSEGADFSHSYNEVLYVTSNGFSGTNQGSGASLSVSPIASEKGQMQRDYWYSSKRKFRQLDSPESVGQKAAKRTLRRLGARKVSTQKAPIIFEPEIAGSLLGHIASALSGYALYKKASFLTDQIGNLITSNLINIVDDPTLAEGFGSRPFDGEGLPSYKKTIVENGVLKSYLLDTYSGKKLGLSSTGNAVRGTGGGPGVGISNLHMLPGTHSQEEIIASVQSGLLVTELIGFGINLITGDYSRGAAGIWIENGELAYPVEELTIAGKLQDMYQNIELLGNDVDLTRSIAAPTLKISEMMIAGN</sequence>
<gene>
    <name evidence="4" type="ORF">MNBD_NITROSPIRAE01-2009</name>
</gene>
<organism evidence="4">
    <name type="scientific">hydrothermal vent metagenome</name>
    <dbReference type="NCBI Taxonomy" id="652676"/>
    <lineage>
        <taxon>unclassified sequences</taxon>
        <taxon>metagenomes</taxon>
        <taxon>ecological metagenomes</taxon>
    </lineage>
</organism>
<dbReference type="InterPro" id="IPR035068">
    <property type="entry name" value="TldD/PmbA_N"/>
</dbReference>
<dbReference type="InterPro" id="IPR036059">
    <property type="entry name" value="TldD/PmbA_sf"/>
</dbReference>
<dbReference type="PANTHER" id="PTHR43421">
    <property type="entry name" value="METALLOPROTEASE PMBA"/>
    <property type="match status" value="1"/>
</dbReference>
<dbReference type="Gene3D" id="3.30.2290.10">
    <property type="entry name" value="PmbA/TldD superfamily"/>
    <property type="match status" value="1"/>
</dbReference>
<dbReference type="EMBL" id="UOGF01000077">
    <property type="protein sequence ID" value="VAX31703.1"/>
    <property type="molecule type" value="Genomic_DNA"/>
</dbReference>
<evidence type="ECO:0000259" key="3">
    <source>
        <dbReference type="Pfam" id="PF19290"/>
    </source>
</evidence>
<dbReference type="InterPro" id="IPR047657">
    <property type="entry name" value="PmbA"/>
</dbReference>
<dbReference type="GO" id="GO:0005829">
    <property type="term" value="C:cytosol"/>
    <property type="evidence" value="ECO:0007669"/>
    <property type="project" value="TreeGrafter"/>
</dbReference>
<feature type="domain" description="Metalloprotease TldD/E N-terminal" evidence="1">
    <location>
        <begin position="24"/>
        <end position="87"/>
    </location>
</feature>
<evidence type="ECO:0000259" key="2">
    <source>
        <dbReference type="Pfam" id="PF19289"/>
    </source>
</evidence>
<name>A0A3B1D4I6_9ZZZZ</name>
<evidence type="ECO:0000259" key="1">
    <source>
        <dbReference type="Pfam" id="PF01523"/>
    </source>
</evidence>
<evidence type="ECO:0000313" key="4">
    <source>
        <dbReference type="EMBL" id="VAX31703.1"/>
    </source>
</evidence>
<dbReference type="Pfam" id="PF19289">
    <property type="entry name" value="PmbA_TldD_3rd"/>
    <property type="match status" value="1"/>
</dbReference>
<dbReference type="InterPro" id="IPR045570">
    <property type="entry name" value="Metalloprtase-TldD/E_cen_dom"/>
</dbReference>
<feature type="domain" description="Metalloprotease TldD/E central" evidence="3">
    <location>
        <begin position="117"/>
        <end position="223"/>
    </location>
</feature>
<dbReference type="InterPro" id="IPR002510">
    <property type="entry name" value="Metalloprtase-TldD/E_N"/>
</dbReference>
<feature type="domain" description="Metalloprotease TldD/E C-terminal" evidence="2">
    <location>
        <begin position="230"/>
        <end position="447"/>
    </location>
</feature>
<reference evidence="4" key="1">
    <citation type="submission" date="2018-06" db="EMBL/GenBank/DDBJ databases">
        <authorList>
            <person name="Zhirakovskaya E."/>
        </authorList>
    </citation>
    <scope>NUCLEOTIDE SEQUENCE</scope>
</reference>
<protein>
    <submittedName>
        <fullName evidence="4">TldE protein, part of TldE/TldD proteolytic complex</fullName>
    </submittedName>
</protein>
<dbReference type="InterPro" id="IPR045569">
    <property type="entry name" value="Metalloprtase-TldD/E_C"/>
</dbReference>
<dbReference type="Pfam" id="PF01523">
    <property type="entry name" value="PmbA_TldD_1st"/>
    <property type="match status" value="1"/>
</dbReference>
<dbReference type="Pfam" id="PF19290">
    <property type="entry name" value="PmbA_TldD_2nd"/>
    <property type="match status" value="1"/>
</dbReference>
<dbReference type="SUPFAM" id="SSF111283">
    <property type="entry name" value="Putative modulator of DNA gyrase, PmbA/TldD"/>
    <property type="match status" value="1"/>
</dbReference>